<dbReference type="Gene3D" id="3.10.129.10">
    <property type="entry name" value="Hotdog Thioesterase"/>
    <property type="match status" value="2"/>
</dbReference>
<reference evidence="3" key="1">
    <citation type="submission" date="2017-04" db="EMBL/GenBank/DDBJ databases">
        <authorList>
            <person name="Varghese N."/>
            <person name="Submissions S."/>
        </authorList>
    </citation>
    <scope>NUCLEOTIDE SEQUENCE [LARGE SCALE GENOMIC DNA]</scope>
    <source>
        <strain evidence="3">LMG 29540</strain>
    </source>
</reference>
<gene>
    <name evidence="2" type="ORF">SAMN06265784_107149</name>
</gene>
<dbReference type="InterPro" id="IPR039569">
    <property type="entry name" value="FAS1-like_DH_region"/>
</dbReference>
<keyword evidence="3" id="KW-1185">Reference proteome</keyword>
<name>A0A1X7LN09_9BURK</name>
<dbReference type="OrthoDB" id="9774179at2"/>
<feature type="domain" description="FAS1-like dehydratase" evidence="1">
    <location>
        <begin position="18"/>
        <end position="157"/>
    </location>
</feature>
<evidence type="ECO:0000313" key="2">
    <source>
        <dbReference type="EMBL" id="SMG55195.1"/>
    </source>
</evidence>
<dbReference type="Pfam" id="PF13452">
    <property type="entry name" value="FAS1_DH_region"/>
    <property type="match status" value="1"/>
</dbReference>
<dbReference type="EMBL" id="FXAT01000007">
    <property type="protein sequence ID" value="SMG55195.1"/>
    <property type="molecule type" value="Genomic_DNA"/>
</dbReference>
<dbReference type="CDD" id="cd03441">
    <property type="entry name" value="R_hydratase_like"/>
    <property type="match status" value="1"/>
</dbReference>
<dbReference type="AlphaFoldDB" id="A0A1X7LN09"/>
<evidence type="ECO:0000259" key="1">
    <source>
        <dbReference type="Pfam" id="PF13452"/>
    </source>
</evidence>
<sequence>MENRREPTLDLSPYLDVIGKELEQPEQFNYEVTRDSIRHFAHSVDDYNALYLDADFASSTKWKGIIAPPGYLMSHGHSAWIIPRLPKLQDPEGGELNLFAHAADDWTFLKPARPGNFIRSSSRLASADLKSGRKMGTSVLLRLETVFFDQYGEKIATRGGQYFLMNSSRGGPINQSPYPPLPDGGTRNVIQPTRFPGTFSLPAARRDSQRYYEDVNVGDELPVLEIPPVMLQNLGRFNAATIGTGVDEVGGEHDGMPDAYVFGHLRISWFARLILNWAGPNSWIHQLTQRNRQWLLIGFRASCAGVVKAKGMTDGEAWIDIDLTCDCELGFVTNVGTARVVLPLRHSR</sequence>
<evidence type="ECO:0000313" key="3">
    <source>
        <dbReference type="Proteomes" id="UP000193228"/>
    </source>
</evidence>
<proteinExistence type="predicted"/>
<dbReference type="Proteomes" id="UP000193228">
    <property type="component" value="Unassembled WGS sequence"/>
</dbReference>
<dbReference type="InterPro" id="IPR029069">
    <property type="entry name" value="HotDog_dom_sf"/>
</dbReference>
<dbReference type="RefSeq" id="WP_085486796.1">
    <property type="nucleotide sequence ID" value="NZ_FXAT01000007.1"/>
</dbReference>
<accession>A0A1X7LN09</accession>
<dbReference type="SUPFAM" id="SSF54637">
    <property type="entry name" value="Thioesterase/thiol ester dehydrase-isomerase"/>
    <property type="match status" value="1"/>
</dbReference>
<dbReference type="STRING" id="1515439.SAMN06265784_107149"/>
<protein>
    <submittedName>
        <fullName evidence="2">Acyl dehydratase</fullName>
    </submittedName>
</protein>
<organism evidence="2 3">
    <name type="scientific">Paraburkholderia susongensis</name>
    <dbReference type="NCBI Taxonomy" id="1515439"/>
    <lineage>
        <taxon>Bacteria</taxon>
        <taxon>Pseudomonadati</taxon>
        <taxon>Pseudomonadota</taxon>
        <taxon>Betaproteobacteria</taxon>
        <taxon>Burkholderiales</taxon>
        <taxon>Burkholderiaceae</taxon>
        <taxon>Paraburkholderia</taxon>
    </lineage>
</organism>